<reference evidence="2 3" key="1">
    <citation type="journal article" date="2015" name="Proc. Natl. Acad. Sci. U.S.A.">
        <title>The resurrection genome of Boea hygrometrica: A blueprint for survival of dehydration.</title>
        <authorList>
            <person name="Xiao L."/>
            <person name="Yang G."/>
            <person name="Zhang L."/>
            <person name="Yang X."/>
            <person name="Zhao S."/>
            <person name="Ji Z."/>
            <person name="Zhou Q."/>
            <person name="Hu M."/>
            <person name="Wang Y."/>
            <person name="Chen M."/>
            <person name="Xu Y."/>
            <person name="Jin H."/>
            <person name="Xiao X."/>
            <person name="Hu G."/>
            <person name="Bao F."/>
            <person name="Hu Y."/>
            <person name="Wan P."/>
            <person name="Li L."/>
            <person name="Deng X."/>
            <person name="Kuang T."/>
            <person name="Xiang C."/>
            <person name="Zhu J.K."/>
            <person name="Oliver M.J."/>
            <person name="He Y."/>
        </authorList>
    </citation>
    <scope>NUCLEOTIDE SEQUENCE [LARGE SCALE GENOMIC DNA]</scope>
    <source>
        <strain evidence="3">cv. XS01</strain>
    </source>
</reference>
<name>A0A2Z7BXZ2_9LAMI</name>
<feature type="compositionally biased region" description="Basic and acidic residues" evidence="1">
    <location>
        <begin position="36"/>
        <end position="47"/>
    </location>
</feature>
<keyword evidence="3" id="KW-1185">Reference proteome</keyword>
<accession>A0A2Z7BXZ2</accession>
<sequence>MAEAPSAGPPPGPAAPPGRTMAHATARHARTMHQRATTERSRHHEPNVHTLDWARPGPMGRFKLITPIHSLEPRVAQYLHHNLKTLASTQKVGRPSPSTTRTAAAVRSSCDRTCFDHCDEVTPSVEKSISLLVQDDRRNRDSGRGSDWRIYRRLQFEVPVSS</sequence>
<organism evidence="2 3">
    <name type="scientific">Dorcoceras hygrometricum</name>
    <dbReference type="NCBI Taxonomy" id="472368"/>
    <lineage>
        <taxon>Eukaryota</taxon>
        <taxon>Viridiplantae</taxon>
        <taxon>Streptophyta</taxon>
        <taxon>Embryophyta</taxon>
        <taxon>Tracheophyta</taxon>
        <taxon>Spermatophyta</taxon>
        <taxon>Magnoliopsida</taxon>
        <taxon>eudicotyledons</taxon>
        <taxon>Gunneridae</taxon>
        <taxon>Pentapetalae</taxon>
        <taxon>asterids</taxon>
        <taxon>lamiids</taxon>
        <taxon>Lamiales</taxon>
        <taxon>Gesneriaceae</taxon>
        <taxon>Didymocarpoideae</taxon>
        <taxon>Trichosporeae</taxon>
        <taxon>Loxocarpinae</taxon>
        <taxon>Dorcoceras</taxon>
    </lineage>
</organism>
<feature type="region of interest" description="Disordered" evidence="1">
    <location>
        <begin position="1"/>
        <end position="54"/>
    </location>
</feature>
<evidence type="ECO:0000313" key="3">
    <source>
        <dbReference type="Proteomes" id="UP000250235"/>
    </source>
</evidence>
<keyword evidence="2" id="KW-0378">Hydrolase</keyword>
<dbReference type="Proteomes" id="UP000250235">
    <property type="component" value="Unassembled WGS sequence"/>
</dbReference>
<dbReference type="GO" id="GO:0016787">
    <property type="term" value="F:hydrolase activity"/>
    <property type="evidence" value="ECO:0007669"/>
    <property type="project" value="UniProtKB-KW"/>
</dbReference>
<dbReference type="AlphaFoldDB" id="A0A2Z7BXZ2"/>
<evidence type="ECO:0000256" key="1">
    <source>
        <dbReference type="SAM" id="MobiDB-lite"/>
    </source>
</evidence>
<gene>
    <name evidence="2" type="ORF">F511_35606</name>
</gene>
<proteinExistence type="predicted"/>
<protein>
    <submittedName>
        <fullName evidence="2">Poly (ADP-ribose) glycohydrolase family protein</fullName>
    </submittedName>
</protein>
<feature type="compositionally biased region" description="Pro residues" evidence="1">
    <location>
        <begin position="7"/>
        <end position="16"/>
    </location>
</feature>
<dbReference type="EMBL" id="KV001834">
    <property type="protein sequence ID" value="KZV38498.1"/>
    <property type="molecule type" value="Genomic_DNA"/>
</dbReference>
<evidence type="ECO:0000313" key="2">
    <source>
        <dbReference type="EMBL" id="KZV38498.1"/>
    </source>
</evidence>